<dbReference type="Pfam" id="PF03094">
    <property type="entry name" value="Mlo"/>
    <property type="match status" value="1"/>
</dbReference>
<gene>
    <name evidence="8" type="primary">MLO</name>
    <name evidence="11" type="ORF">LUZ62_090919</name>
</gene>
<reference evidence="11" key="1">
    <citation type="submission" date="2022-08" db="EMBL/GenBank/DDBJ databases">
        <authorList>
            <person name="Marques A."/>
        </authorList>
    </citation>
    <scope>NUCLEOTIDE SEQUENCE</scope>
    <source>
        <strain evidence="11">RhyPub2mFocal</strain>
        <tissue evidence="11">Leaves</tissue>
    </source>
</reference>
<feature type="transmembrane region" description="Helical" evidence="10">
    <location>
        <begin position="156"/>
        <end position="179"/>
    </location>
</feature>
<dbReference type="EMBL" id="JAMFTS010000005">
    <property type="protein sequence ID" value="KAJ4756514.1"/>
    <property type="molecule type" value="Genomic_DNA"/>
</dbReference>
<evidence type="ECO:0000256" key="9">
    <source>
        <dbReference type="SAM" id="MobiDB-lite"/>
    </source>
</evidence>
<organism evidence="11 12">
    <name type="scientific">Rhynchospora pubera</name>
    <dbReference type="NCBI Taxonomy" id="906938"/>
    <lineage>
        <taxon>Eukaryota</taxon>
        <taxon>Viridiplantae</taxon>
        <taxon>Streptophyta</taxon>
        <taxon>Embryophyta</taxon>
        <taxon>Tracheophyta</taxon>
        <taxon>Spermatophyta</taxon>
        <taxon>Magnoliopsida</taxon>
        <taxon>Liliopsida</taxon>
        <taxon>Poales</taxon>
        <taxon>Cyperaceae</taxon>
        <taxon>Cyperoideae</taxon>
        <taxon>Rhynchosporeae</taxon>
        <taxon>Rhynchospora</taxon>
    </lineage>
</organism>
<feature type="region of interest" description="Disordered" evidence="9">
    <location>
        <begin position="455"/>
        <end position="481"/>
    </location>
</feature>
<evidence type="ECO:0000313" key="11">
    <source>
        <dbReference type="EMBL" id="KAJ4756514.1"/>
    </source>
</evidence>
<feature type="transmembrane region" description="Helical" evidence="10">
    <location>
        <begin position="276"/>
        <end position="294"/>
    </location>
</feature>
<dbReference type="PANTHER" id="PTHR31942">
    <property type="entry name" value="MLO-LIKE PROTEIN 1"/>
    <property type="match status" value="1"/>
</dbReference>
<keyword evidence="7 8" id="KW-0568">Pathogenesis-related protein</keyword>
<protein>
    <recommendedName>
        <fullName evidence="8">MLO-like protein</fullName>
    </recommendedName>
</protein>
<name>A0AAV8CLP1_9POAL</name>
<accession>A0AAV8CLP1</accession>
<comment type="subcellular location">
    <subcellularLocation>
        <location evidence="1 8">Membrane</location>
        <topology evidence="1 8">Multi-pass membrane protein</topology>
    </subcellularLocation>
</comment>
<comment type="similarity">
    <text evidence="2 8">Belongs to the MLO family.</text>
</comment>
<dbReference type="GO" id="GO:0005516">
    <property type="term" value="F:calmodulin binding"/>
    <property type="evidence" value="ECO:0007669"/>
    <property type="project" value="UniProtKB-KW"/>
</dbReference>
<keyword evidence="5 8" id="KW-1133">Transmembrane helix</keyword>
<keyword evidence="12" id="KW-1185">Reference proteome</keyword>
<evidence type="ECO:0000256" key="5">
    <source>
        <dbReference type="ARBA" id="ARBA00022989"/>
    </source>
</evidence>
<feature type="transmembrane region" description="Helical" evidence="10">
    <location>
        <begin position="357"/>
        <end position="380"/>
    </location>
</feature>
<feature type="transmembrane region" description="Helical" evidence="10">
    <location>
        <begin position="400"/>
        <end position="421"/>
    </location>
</feature>
<evidence type="ECO:0000256" key="8">
    <source>
        <dbReference type="RuleBase" id="RU280816"/>
    </source>
</evidence>
<evidence type="ECO:0000256" key="6">
    <source>
        <dbReference type="ARBA" id="ARBA00023136"/>
    </source>
</evidence>
<evidence type="ECO:0000256" key="1">
    <source>
        <dbReference type="ARBA" id="ARBA00004141"/>
    </source>
</evidence>
<evidence type="ECO:0000256" key="4">
    <source>
        <dbReference type="ARBA" id="ARBA00022821"/>
    </source>
</evidence>
<dbReference type="Proteomes" id="UP001140206">
    <property type="component" value="Chromosome 5"/>
</dbReference>
<dbReference type="GO" id="GO:0016020">
    <property type="term" value="C:membrane"/>
    <property type="evidence" value="ECO:0007669"/>
    <property type="project" value="UniProtKB-SubCell"/>
</dbReference>
<feature type="transmembrane region" description="Helical" evidence="10">
    <location>
        <begin position="18"/>
        <end position="38"/>
    </location>
</feature>
<evidence type="ECO:0000256" key="10">
    <source>
        <dbReference type="SAM" id="Phobius"/>
    </source>
</evidence>
<dbReference type="PANTHER" id="PTHR31942:SF122">
    <property type="entry name" value="MLO-LIKE PROTEIN"/>
    <property type="match status" value="1"/>
</dbReference>
<comment type="caution">
    <text evidence="11">The sequence shown here is derived from an EMBL/GenBank/DDBJ whole genome shotgun (WGS) entry which is preliminary data.</text>
</comment>
<comment type="domain">
    <text evidence="8">The C-terminus contains a calmodulin-binding domain, which binds calmodulin in a calcium-dependent fashion.</text>
</comment>
<dbReference type="InterPro" id="IPR004326">
    <property type="entry name" value="Mlo"/>
</dbReference>
<keyword evidence="6 8" id="KW-0472">Membrane</keyword>
<dbReference type="AlphaFoldDB" id="A0AAV8CLP1"/>
<feature type="transmembrane region" description="Helical" evidence="10">
    <location>
        <begin position="64"/>
        <end position="81"/>
    </location>
</feature>
<keyword evidence="3 8" id="KW-0812">Transmembrane</keyword>
<sequence>MAGGGGQEGASLEFTPTWIIAIVCAVIIFISLFFERFLHYVGKALKHKKNFALFEALLKVKEELMLLGFISILLSVFQGAIQRICIEDSVMLHGLPCKRESSADSVSHLSSIRHYETNFPLHFTGMRALLASGSKGSGHCKNGKVPLLSLEAIHQLHIFIFVLALTHVVLSLITVVLGITQMRDWKNWEAKIQEQDDTADKMVSHVRELPFIKKRFKENAIVGWLHSFGKQFYDPITIDDYRTMRLGFIMMHCSWNPEFNFYKYMIRALETDFKKVVGISWYLWALVIVFLLLNVNGWHAYFWISFVPFMLLFVLGAKLEHIISDLAKKVVDQHHAIIGNLVVIPSDDLFWFKSPKLVLFFIHYILFQNAFEIAYFFWILTIYSFDSCIMGKAAYIIPRLVFSVIIQVVCGYSTLPLYAIVSHMGSRFKKAILPDHMHESFEQWLAIARNNKMNGKKTTNEGTAGDKLRGALNGNKTTNGGDETHVVAQSGVEMQEIQLEPEQETEIEIGIHK</sequence>
<dbReference type="GO" id="GO:0006952">
    <property type="term" value="P:defense response"/>
    <property type="evidence" value="ECO:0007669"/>
    <property type="project" value="UniProtKB-KW"/>
</dbReference>
<evidence type="ECO:0000313" key="12">
    <source>
        <dbReference type="Proteomes" id="UP001140206"/>
    </source>
</evidence>
<comment type="function">
    <text evidence="8">May be involved in modulation of pathogen defense and leaf cell death.</text>
</comment>
<evidence type="ECO:0000256" key="3">
    <source>
        <dbReference type="ARBA" id="ARBA00022692"/>
    </source>
</evidence>
<evidence type="ECO:0000256" key="2">
    <source>
        <dbReference type="ARBA" id="ARBA00006574"/>
    </source>
</evidence>
<keyword evidence="8" id="KW-0112">Calmodulin-binding</keyword>
<evidence type="ECO:0000256" key="7">
    <source>
        <dbReference type="ARBA" id="ARBA00023265"/>
    </source>
</evidence>
<proteinExistence type="inferred from homology"/>
<keyword evidence="4 8" id="KW-0611">Plant defense</keyword>